<dbReference type="InterPro" id="IPR036249">
    <property type="entry name" value="Thioredoxin-like_sf"/>
</dbReference>
<feature type="domain" description="GST C-terminal" evidence="2">
    <location>
        <begin position="86"/>
        <end position="205"/>
    </location>
</feature>
<evidence type="ECO:0000259" key="2">
    <source>
        <dbReference type="PROSITE" id="PS50405"/>
    </source>
</evidence>
<dbReference type="GO" id="GO:0004364">
    <property type="term" value="F:glutathione transferase activity"/>
    <property type="evidence" value="ECO:0007669"/>
    <property type="project" value="UniProtKB-EC"/>
</dbReference>
<dbReference type="AlphaFoldDB" id="A0A3B0Z1L0"/>
<dbReference type="CDD" id="cd03057">
    <property type="entry name" value="GST_N_Beta"/>
    <property type="match status" value="1"/>
</dbReference>
<dbReference type="Pfam" id="PF02798">
    <property type="entry name" value="GST_N"/>
    <property type="match status" value="1"/>
</dbReference>
<proteinExistence type="predicted"/>
<dbReference type="PROSITE" id="PS50404">
    <property type="entry name" value="GST_NTER"/>
    <property type="match status" value="1"/>
</dbReference>
<dbReference type="SUPFAM" id="SSF52833">
    <property type="entry name" value="Thioredoxin-like"/>
    <property type="match status" value="1"/>
</dbReference>
<dbReference type="SFLD" id="SFLDG01150">
    <property type="entry name" value="Main.1:_Beta-like"/>
    <property type="match status" value="1"/>
</dbReference>
<gene>
    <name evidence="3" type="ORF">MNBD_GAMMA12-878</name>
</gene>
<name>A0A3B0Z1L0_9ZZZZ</name>
<dbReference type="Gene3D" id="3.40.30.10">
    <property type="entry name" value="Glutaredoxin"/>
    <property type="match status" value="1"/>
</dbReference>
<evidence type="ECO:0000313" key="3">
    <source>
        <dbReference type="EMBL" id="VAW81467.1"/>
    </source>
</evidence>
<dbReference type="SFLD" id="SFLDS00019">
    <property type="entry name" value="Glutathione_Transferase_(cytos"/>
    <property type="match status" value="1"/>
</dbReference>
<dbReference type="EMBL" id="UOFL01000218">
    <property type="protein sequence ID" value="VAW81467.1"/>
    <property type="molecule type" value="Genomic_DNA"/>
</dbReference>
<dbReference type="InterPro" id="IPR036282">
    <property type="entry name" value="Glutathione-S-Trfase_C_sf"/>
</dbReference>
<dbReference type="SFLD" id="SFLDG00358">
    <property type="entry name" value="Main_(cytGST)"/>
    <property type="match status" value="1"/>
</dbReference>
<organism evidence="3">
    <name type="scientific">hydrothermal vent metagenome</name>
    <dbReference type="NCBI Taxonomy" id="652676"/>
    <lineage>
        <taxon>unclassified sequences</taxon>
        <taxon>metagenomes</taxon>
        <taxon>ecological metagenomes</taxon>
    </lineage>
</organism>
<accession>A0A3B0Z1L0</accession>
<dbReference type="InterPro" id="IPR010987">
    <property type="entry name" value="Glutathione-S-Trfase_C-like"/>
</dbReference>
<dbReference type="Gene3D" id="1.20.1050.10">
    <property type="match status" value="1"/>
</dbReference>
<evidence type="ECO:0000259" key="1">
    <source>
        <dbReference type="PROSITE" id="PS50404"/>
    </source>
</evidence>
<dbReference type="InterPro" id="IPR040079">
    <property type="entry name" value="Glutathione_S-Trfase"/>
</dbReference>
<dbReference type="SUPFAM" id="SSF47616">
    <property type="entry name" value="GST C-terminal domain-like"/>
    <property type="match status" value="1"/>
</dbReference>
<feature type="domain" description="GST N-terminal" evidence="1">
    <location>
        <begin position="1"/>
        <end position="80"/>
    </location>
</feature>
<keyword evidence="3" id="KW-0808">Transferase</keyword>
<dbReference type="InterPro" id="IPR004045">
    <property type="entry name" value="Glutathione_S-Trfase_N"/>
</dbReference>
<dbReference type="PANTHER" id="PTHR44051:SF8">
    <property type="entry name" value="GLUTATHIONE S-TRANSFERASE GSTA"/>
    <property type="match status" value="1"/>
</dbReference>
<sequence length="205" mass="22801">MITLFHAPGSCSLAVKAALTISQLEHKITLVDLGKGEHLTPEYLKINPLSNVPVIEAEDQYISEGAAILQYISELAPDANLLPRPGTIERAVALKWLLFVYSNIHPHFARAFSPERYGDDQVDIKKKAEAALQPLFGLVDDQLTKTDFLASSTLSLADLYLLVAIHWEGILDTPLTEKYPHVASYKQRLLEIPVLAAVYNPEFMH</sequence>
<dbReference type="EC" id="2.5.1.18" evidence="3"/>
<protein>
    <submittedName>
        <fullName evidence="3">Glutathione S-transferase</fullName>
        <ecNumber evidence="3">2.5.1.18</ecNumber>
    </submittedName>
</protein>
<dbReference type="InterPro" id="IPR004046">
    <property type="entry name" value="GST_C"/>
</dbReference>
<dbReference type="Pfam" id="PF00043">
    <property type="entry name" value="GST_C"/>
    <property type="match status" value="1"/>
</dbReference>
<dbReference type="PANTHER" id="PTHR44051">
    <property type="entry name" value="GLUTATHIONE S-TRANSFERASE-RELATED"/>
    <property type="match status" value="1"/>
</dbReference>
<reference evidence="3" key="1">
    <citation type="submission" date="2018-06" db="EMBL/GenBank/DDBJ databases">
        <authorList>
            <person name="Zhirakovskaya E."/>
        </authorList>
    </citation>
    <scope>NUCLEOTIDE SEQUENCE</scope>
</reference>
<dbReference type="PROSITE" id="PS50405">
    <property type="entry name" value="GST_CTER"/>
    <property type="match status" value="1"/>
</dbReference>